<dbReference type="AlphaFoldDB" id="C8WIV4"/>
<feature type="transmembrane region" description="Helical" evidence="6">
    <location>
        <begin position="39"/>
        <end position="58"/>
    </location>
</feature>
<feature type="transmembrane region" description="Helical" evidence="6">
    <location>
        <begin position="324"/>
        <end position="346"/>
    </location>
</feature>
<evidence type="ECO:0000313" key="8">
    <source>
        <dbReference type="Proteomes" id="UP000001377"/>
    </source>
</evidence>
<feature type="transmembrane region" description="Helical" evidence="6">
    <location>
        <begin position="166"/>
        <end position="186"/>
    </location>
</feature>
<keyword evidence="8" id="KW-1185">Reference proteome</keyword>
<dbReference type="PaxDb" id="479437-Elen_2032"/>
<evidence type="ECO:0000256" key="1">
    <source>
        <dbReference type="ARBA" id="ARBA00004651"/>
    </source>
</evidence>
<dbReference type="STRING" id="479437.Elen_2032"/>
<gene>
    <name evidence="7" type="ordered locus">Elen_2032</name>
</gene>
<dbReference type="Proteomes" id="UP000001377">
    <property type="component" value="Chromosome"/>
</dbReference>
<feature type="transmembrane region" description="Helical" evidence="6">
    <location>
        <begin position="383"/>
        <end position="405"/>
    </location>
</feature>
<feature type="transmembrane region" description="Helical" evidence="6">
    <location>
        <begin position="12"/>
        <end position="33"/>
    </location>
</feature>
<dbReference type="PANTHER" id="PTHR30250">
    <property type="entry name" value="PST FAMILY PREDICTED COLANIC ACID TRANSPORTER"/>
    <property type="match status" value="1"/>
</dbReference>
<dbReference type="OrthoDB" id="3246647at2"/>
<keyword evidence="5 6" id="KW-0472">Membrane</keyword>
<protein>
    <submittedName>
        <fullName evidence="7">Polysaccharide biosynthesis protein</fullName>
    </submittedName>
</protein>
<dbReference type="InterPro" id="IPR002797">
    <property type="entry name" value="Polysacc_synth"/>
</dbReference>
<name>C8WIV4_EGGLE</name>
<organism evidence="7 8">
    <name type="scientific">Eggerthella lenta (strain ATCC 25559 / DSM 2243 / CCUG 17323 / JCM 9979 / KCTC 3265 / NCTC 11813 / VPI 0255 / 1899 B)</name>
    <name type="common">Eubacterium lentum</name>
    <dbReference type="NCBI Taxonomy" id="479437"/>
    <lineage>
        <taxon>Bacteria</taxon>
        <taxon>Bacillati</taxon>
        <taxon>Actinomycetota</taxon>
        <taxon>Coriobacteriia</taxon>
        <taxon>Eggerthellales</taxon>
        <taxon>Eggerthellaceae</taxon>
        <taxon>Eggerthella</taxon>
    </lineage>
</organism>
<dbReference type="EMBL" id="CP001726">
    <property type="protein sequence ID" value="ACV55996.1"/>
    <property type="molecule type" value="Genomic_DNA"/>
</dbReference>
<dbReference type="PANTHER" id="PTHR30250:SF11">
    <property type="entry name" value="O-ANTIGEN TRANSPORTER-RELATED"/>
    <property type="match status" value="1"/>
</dbReference>
<feature type="transmembrane region" description="Helical" evidence="6">
    <location>
        <begin position="107"/>
        <end position="128"/>
    </location>
</feature>
<feature type="transmembrane region" description="Helical" evidence="6">
    <location>
        <begin position="281"/>
        <end position="304"/>
    </location>
</feature>
<evidence type="ECO:0000256" key="5">
    <source>
        <dbReference type="ARBA" id="ARBA00023136"/>
    </source>
</evidence>
<evidence type="ECO:0000256" key="4">
    <source>
        <dbReference type="ARBA" id="ARBA00022989"/>
    </source>
</evidence>
<feature type="transmembrane region" description="Helical" evidence="6">
    <location>
        <begin position="79"/>
        <end position="101"/>
    </location>
</feature>
<dbReference type="Pfam" id="PF01943">
    <property type="entry name" value="Polysacc_synt"/>
    <property type="match status" value="1"/>
</dbReference>
<evidence type="ECO:0000256" key="3">
    <source>
        <dbReference type="ARBA" id="ARBA00022692"/>
    </source>
</evidence>
<keyword evidence="3 6" id="KW-0812">Transmembrane</keyword>
<comment type="subcellular location">
    <subcellularLocation>
        <location evidence="1">Cell membrane</location>
        <topology evidence="1">Multi-pass membrane protein</topology>
    </subcellularLocation>
</comment>
<dbReference type="InterPro" id="IPR050833">
    <property type="entry name" value="Poly_Biosynth_Transport"/>
</dbReference>
<dbReference type="KEGG" id="ele:Elen_2032"/>
<feature type="transmembrane region" description="Helical" evidence="6">
    <location>
        <begin position="140"/>
        <end position="160"/>
    </location>
</feature>
<dbReference type="RefSeq" id="WP_015760904.1">
    <property type="nucleotide sequence ID" value="NC_013204.1"/>
</dbReference>
<dbReference type="HOGENOM" id="CLU_032713_0_0_11"/>
<keyword evidence="4 6" id="KW-1133">Transmembrane helix</keyword>
<dbReference type="BioCyc" id="ELEN479437:G1GFY-2045-MONOMER"/>
<evidence type="ECO:0000256" key="2">
    <source>
        <dbReference type="ARBA" id="ARBA00022475"/>
    </source>
</evidence>
<feature type="transmembrane region" description="Helical" evidence="6">
    <location>
        <begin position="207"/>
        <end position="225"/>
    </location>
</feature>
<keyword evidence="2" id="KW-1003">Cell membrane</keyword>
<feature type="transmembrane region" description="Helical" evidence="6">
    <location>
        <begin position="358"/>
        <end position="377"/>
    </location>
</feature>
<proteinExistence type="predicted"/>
<feature type="transmembrane region" description="Helical" evidence="6">
    <location>
        <begin position="245"/>
        <end position="269"/>
    </location>
</feature>
<dbReference type="GO" id="GO:0005886">
    <property type="term" value="C:plasma membrane"/>
    <property type="evidence" value="ECO:0007669"/>
    <property type="project" value="UniProtKB-SubCell"/>
</dbReference>
<sequence precursor="true">MAANNTQIKKDYFWNTLGSVMSALASVLLLMIVTQVLGAYEGGIFALAFAVAQQFQTLGQYEMRPYQATDVESKYSFGVYYASRIVTCVLMVVGVMLYAMYSNGFGYEALLLILLAGLRFFDAFEDVFHGMFQQRGRLDIAGKAFFGRVLATVVSFALSIFVFRDILVACVISIIVSTVFMIVLNIPAARTFVRVKPMFDFRKIRQLLVACFPLFLGSFLLIYLVNAPRYGIESLLSKEYQTYYAILFMPAMVINLVSGFIFKPLLTTLAKRWSEGSKRGFVAIIAKGLLAVFATSVLALLIAYPLGIPVLSFLYGVDLSEFRSVLLVLLVGGGFNAASVILYYGIITTRHQNIVLPGYALAAAVAFLLTNAMIGQFGMMGAAFLYDGIMALLVLIFGLCNVYYIKRG</sequence>
<accession>C8WIV4</accession>
<dbReference type="eggNOG" id="COG2244">
    <property type="taxonomic scope" value="Bacteria"/>
</dbReference>
<evidence type="ECO:0000256" key="6">
    <source>
        <dbReference type="SAM" id="Phobius"/>
    </source>
</evidence>
<reference evidence="7 8" key="1">
    <citation type="journal article" date="2009" name="Stand. Genomic Sci.">
        <title>Complete genome sequence of Eggerthella lenta type strain (IPP VPI 0255).</title>
        <authorList>
            <person name="Saunders E."/>
            <person name="Pukall R."/>
            <person name="Abt B."/>
            <person name="Lapidus A."/>
            <person name="Glavina Del Rio T."/>
            <person name="Copeland A."/>
            <person name="Tice H."/>
            <person name="Cheng J.F."/>
            <person name="Lucas S."/>
            <person name="Chen F."/>
            <person name="Nolan M."/>
            <person name="Bruce D."/>
            <person name="Goodwin L."/>
            <person name="Pitluck S."/>
            <person name="Ivanova N."/>
            <person name="Mavromatis K."/>
            <person name="Ovchinnikova G."/>
            <person name="Pati A."/>
            <person name="Chen A."/>
            <person name="Palaniappan K."/>
            <person name="Land M."/>
            <person name="Hauser L."/>
            <person name="Chang Y.J."/>
            <person name="Jeffries C.D."/>
            <person name="Chain P."/>
            <person name="Meincke L."/>
            <person name="Sims D."/>
            <person name="Brettin T."/>
            <person name="Detter J.C."/>
            <person name="Goker M."/>
            <person name="Bristow J."/>
            <person name="Eisen J.A."/>
            <person name="Markowitz V."/>
            <person name="Hugenholtz P."/>
            <person name="Kyrpides N.C."/>
            <person name="Klenk H.P."/>
            <person name="Han C."/>
        </authorList>
    </citation>
    <scope>NUCLEOTIDE SEQUENCE [LARGE SCALE GENOMIC DNA]</scope>
    <source>
        <strain evidence="8">ATCC 25559 / DSM 2243 / CCUG 17323 / JCM 9979 / KCTC 3265 / NCTC 11813 / VPI 0255 / 1899 B</strain>
    </source>
</reference>
<evidence type="ECO:0000313" key="7">
    <source>
        <dbReference type="EMBL" id="ACV55996.1"/>
    </source>
</evidence>